<name>A0A2W1MXI3_9FLAO</name>
<dbReference type="Pfam" id="PF00916">
    <property type="entry name" value="Sulfate_transp"/>
    <property type="match status" value="1"/>
</dbReference>
<feature type="transmembrane region" description="Helical" evidence="5">
    <location>
        <begin position="257"/>
        <end position="274"/>
    </location>
</feature>
<feature type="transmembrane region" description="Helical" evidence="5">
    <location>
        <begin position="388"/>
        <end position="417"/>
    </location>
</feature>
<keyword evidence="4 5" id="KW-0472">Membrane</keyword>
<feature type="transmembrane region" description="Helical" evidence="5">
    <location>
        <begin position="295"/>
        <end position="315"/>
    </location>
</feature>
<dbReference type="InterPro" id="IPR036513">
    <property type="entry name" value="STAS_dom_sf"/>
</dbReference>
<evidence type="ECO:0000259" key="6">
    <source>
        <dbReference type="Pfam" id="PF00916"/>
    </source>
</evidence>
<gene>
    <name evidence="7" type="ORF">DNU06_14905</name>
</gene>
<evidence type="ECO:0000256" key="4">
    <source>
        <dbReference type="ARBA" id="ARBA00023136"/>
    </source>
</evidence>
<feature type="transmembrane region" description="Helical" evidence="5">
    <location>
        <begin position="45"/>
        <end position="64"/>
    </location>
</feature>
<evidence type="ECO:0000256" key="5">
    <source>
        <dbReference type="SAM" id="Phobius"/>
    </source>
</evidence>
<dbReference type="InterPro" id="IPR001902">
    <property type="entry name" value="SLC26A/SulP_fam"/>
</dbReference>
<dbReference type="InterPro" id="IPR011547">
    <property type="entry name" value="SLC26A/SulP_dom"/>
</dbReference>
<evidence type="ECO:0000256" key="2">
    <source>
        <dbReference type="ARBA" id="ARBA00022692"/>
    </source>
</evidence>
<evidence type="ECO:0000313" key="8">
    <source>
        <dbReference type="Proteomes" id="UP000249248"/>
    </source>
</evidence>
<dbReference type="PANTHER" id="PTHR11814">
    <property type="entry name" value="SULFATE TRANSPORTER"/>
    <property type="match status" value="1"/>
</dbReference>
<comment type="caution">
    <text evidence="7">The sequence shown here is derived from an EMBL/GenBank/DDBJ whole genome shotgun (WGS) entry which is preliminary data.</text>
</comment>
<keyword evidence="2 5" id="KW-0812">Transmembrane</keyword>
<keyword evidence="8" id="KW-1185">Reference proteome</keyword>
<feature type="transmembrane region" description="Helical" evidence="5">
    <location>
        <begin position="96"/>
        <end position="116"/>
    </location>
</feature>
<feature type="transmembrane region" description="Helical" evidence="5">
    <location>
        <begin position="128"/>
        <end position="150"/>
    </location>
</feature>
<accession>A0A2W1MXI3</accession>
<keyword evidence="3 5" id="KW-1133">Transmembrane helix</keyword>
<dbReference type="RefSeq" id="WP_111064293.1">
    <property type="nucleotide sequence ID" value="NZ_JBHUCU010000001.1"/>
</dbReference>
<proteinExistence type="predicted"/>
<feature type="transmembrane region" description="Helical" evidence="5">
    <location>
        <begin position="71"/>
        <end position="90"/>
    </location>
</feature>
<dbReference type="Proteomes" id="UP000249248">
    <property type="component" value="Unassembled WGS sequence"/>
</dbReference>
<dbReference type="OrthoDB" id="9769739at2"/>
<feature type="transmembrane region" description="Helical" evidence="5">
    <location>
        <begin position="335"/>
        <end position="367"/>
    </location>
</feature>
<protein>
    <submittedName>
        <fullName evidence="7">SulP family inorganic anion transporter</fullName>
    </submittedName>
</protein>
<comment type="subcellular location">
    <subcellularLocation>
        <location evidence="1">Membrane</location>
        <topology evidence="1">Multi-pass membrane protein</topology>
    </subcellularLocation>
</comment>
<evidence type="ECO:0000313" key="7">
    <source>
        <dbReference type="EMBL" id="PZE16084.1"/>
    </source>
</evidence>
<organism evidence="7 8">
    <name type="scientific">Putridiphycobacter roseus</name>
    <dbReference type="NCBI Taxonomy" id="2219161"/>
    <lineage>
        <taxon>Bacteria</taxon>
        <taxon>Pseudomonadati</taxon>
        <taxon>Bacteroidota</taxon>
        <taxon>Flavobacteriia</taxon>
        <taxon>Flavobacteriales</taxon>
        <taxon>Crocinitomicaceae</taxon>
        <taxon>Putridiphycobacter</taxon>
    </lineage>
</organism>
<feature type="transmembrane region" description="Helical" evidence="5">
    <location>
        <begin position="205"/>
        <end position="224"/>
    </location>
</feature>
<reference evidence="7 8" key="1">
    <citation type="submission" date="2018-06" db="EMBL/GenBank/DDBJ databases">
        <title>The draft genome sequence of Crocinitomix sp. SM1701.</title>
        <authorList>
            <person name="Zhang X."/>
        </authorList>
    </citation>
    <scope>NUCLEOTIDE SEQUENCE [LARGE SCALE GENOMIC DNA]</scope>
    <source>
        <strain evidence="7 8">SM1701</strain>
    </source>
</reference>
<evidence type="ECO:0000256" key="1">
    <source>
        <dbReference type="ARBA" id="ARBA00004141"/>
    </source>
</evidence>
<feature type="transmembrane region" description="Helical" evidence="5">
    <location>
        <begin position="176"/>
        <end position="193"/>
    </location>
</feature>
<dbReference type="GO" id="GO:0055085">
    <property type="term" value="P:transmembrane transport"/>
    <property type="evidence" value="ECO:0007669"/>
    <property type="project" value="InterPro"/>
</dbReference>
<evidence type="ECO:0000256" key="3">
    <source>
        <dbReference type="ARBA" id="ARBA00022989"/>
    </source>
</evidence>
<feature type="domain" description="SLC26A/SulP transporter" evidence="6">
    <location>
        <begin position="18"/>
        <end position="394"/>
    </location>
</feature>
<dbReference type="AlphaFoldDB" id="A0A2W1MXI3"/>
<dbReference type="EMBL" id="QKSB01000012">
    <property type="protein sequence ID" value="PZE16084.1"/>
    <property type="molecule type" value="Genomic_DNA"/>
</dbReference>
<dbReference type="Gene3D" id="3.30.750.24">
    <property type="entry name" value="STAS domain"/>
    <property type="match status" value="1"/>
</dbReference>
<dbReference type="GO" id="GO:0016020">
    <property type="term" value="C:membrane"/>
    <property type="evidence" value="ECO:0007669"/>
    <property type="project" value="UniProtKB-SubCell"/>
</dbReference>
<feature type="transmembrane region" description="Helical" evidence="5">
    <location>
        <begin position="18"/>
        <end position="39"/>
    </location>
</feature>
<sequence length="526" mass="57229">MNTIEKPKMGLQGLKAHFLTDLTSGFLVFLLALPLSLGIAKASGFPAAMGVLTAIIGGLFTVFFKVSELSIKGPAAGLITISAAAVLEFGGGTHGWQIVCALIVVMAFLQIIMGLLKLGSLSDFFPHSAVHGMLAAIGIIIIAKQIPVLLGDDPTLYKGEGPIALLLDIPKFVLHSHWHIAVIGVVGLIIMFVMPRFKVKFINKIPAPMLVLLVAVPLTIIWHFKQTEPEYSLVAIGDFWGSLAINADFSEIATFAFWKYVIMFLFVSTLESLLTVKAIDSLDPYKRQSNYNGDLIGQGAGNVISGLFGGLPMISEVVRSSANIGFGAKTKWSNFFQGVFLLLAMIFIIPLIELIPNAALAAMLIYAGYRLAAPREFIHTYKVGKEQLVIFLITVIVTLAEDLLLGILAGILVKFIFHLANGVSFSNLFSARGEIIDVDGTSTLVVEDAAVFSNLISFKKKLSTIPDQNNVVIDFEKSKLVDHSFMSFIHNYQNEKREMGITCEIIGLENHKPFSSHPLATHKLNK</sequence>